<keyword evidence="8 11" id="KW-0030">Aminoacyl-tRNA synthetase</keyword>
<evidence type="ECO:0000256" key="10">
    <source>
        <dbReference type="ARBA" id="ARBA00060965"/>
    </source>
</evidence>
<keyword evidence="4 11" id="KW-0547">Nucleotide-binding</keyword>
<dbReference type="CDD" id="cd00805">
    <property type="entry name" value="TyrRS_core"/>
    <property type="match status" value="1"/>
</dbReference>
<gene>
    <name evidence="11" type="primary">tyrS</name>
    <name evidence="14" type="ORF">HYZ11_12660</name>
</gene>
<protein>
    <recommendedName>
        <fullName evidence="11">Tyrosine--tRNA ligase</fullName>
        <ecNumber evidence="11">6.1.1.1</ecNumber>
    </recommendedName>
    <alternativeName>
        <fullName evidence="11">Tyrosyl-tRNA synthetase</fullName>
        <shortName evidence="11">TyrRS</shortName>
    </alternativeName>
</protein>
<name>A0A932I3C8_UNCTE</name>
<sequence length="420" mass="46333">MTFLQDLQARGLVHDFTDQPEFRQALEAGGMTLYCGFDPTSDSLHVGSLMPIAGLMRFQRAGHRPIALVGGATGMIGDPSGKSEERNLLGRAALERNVEGIRAQLGRFLDFGAGRAKLVNNADWLARMSLVDFLRDVGKHFTVAYMEAKESVKARVAGAGISYTEFSYMLLQACDFLHLHDAEGCALQIGGSDQWGNITAGIELIRRVRGKPAFGLTFPLITTSDGRKFGKTEAGNVWLDPARTSPYRFYQYWMQTADPDVGRFLKYFSFMSVEEIEEIEHVHLAAPEKREGQRRLAREMTSLAHGEEAARSAAKASMILFGGELEGIREGDLLAAAEEMPRTERGGALPLPLVDALVETQLSSSKGMARKDIQGGGVYVNNRRIGEEGAALSRNDLLFGKYVLLRKGKKNYHLVQFRQP</sequence>
<dbReference type="CDD" id="cd00165">
    <property type="entry name" value="S4"/>
    <property type="match status" value="1"/>
</dbReference>
<evidence type="ECO:0000256" key="6">
    <source>
        <dbReference type="ARBA" id="ARBA00022884"/>
    </source>
</evidence>
<evidence type="ECO:0000256" key="5">
    <source>
        <dbReference type="ARBA" id="ARBA00022840"/>
    </source>
</evidence>
<dbReference type="InterPro" id="IPR014729">
    <property type="entry name" value="Rossmann-like_a/b/a_fold"/>
</dbReference>
<evidence type="ECO:0000256" key="11">
    <source>
        <dbReference type="HAMAP-Rule" id="MF_02006"/>
    </source>
</evidence>
<dbReference type="SUPFAM" id="SSF52374">
    <property type="entry name" value="Nucleotidylyl transferase"/>
    <property type="match status" value="1"/>
</dbReference>
<evidence type="ECO:0000256" key="9">
    <source>
        <dbReference type="ARBA" id="ARBA00048248"/>
    </source>
</evidence>
<dbReference type="EC" id="6.1.1.1" evidence="11"/>
<feature type="binding site" evidence="11">
    <location>
        <position position="34"/>
    </location>
    <ligand>
        <name>L-tyrosine</name>
        <dbReference type="ChEBI" id="CHEBI:58315"/>
    </ligand>
</feature>
<evidence type="ECO:0000256" key="12">
    <source>
        <dbReference type="PROSITE-ProRule" id="PRU00182"/>
    </source>
</evidence>
<dbReference type="GO" id="GO:0004831">
    <property type="term" value="F:tyrosine-tRNA ligase activity"/>
    <property type="evidence" value="ECO:0007669"/>
    <property type="project" value="UniProtKB-UniRule"/>
</dbReference>
<dbReference type="InterPro" id="IPR036986">
    <property type="entry name" value="S4_RNA-bd_sf"/>
</dbReference>
<keyword evidence="6 12" id="KW-0694">RNA-binding</keyword>
<keyword evidence="3 11" id="KW-0436">Ligase</keyword>
<dbReference type="Pfam" id="PF22421">
    <property type="entry name" value="SYY_C-terminal"/>
    <property type="match status" value="1"/>
</dbReference>
<keyword evidence="5 11" id="KW-0067">ATP-binding</keyword>
<dbReference type="InterPro" id="IPR002305">
    <property type="entry name" value="aa-tRNA-synth_Ic"/>
</dbReference>
<comment type="caution">
    <text evidence="14">The sequence shown here is derived from an EMBL/GenBank/DDBJ whole genome shotgun (WGS) entry which is preliminary data.</text>
</comment>
<feature type="binding site" evidence="11">
    <location>
        <position position="172"/>
    </location>
    <ligand>
        <name>L-tyrosine</name>
        <dbReference type="ChEBI" id="CHEBI:58315"/>
    </ligand>
</feature>
<accession>A0A932I3C8</accession>
<dbReference type="PRINTS" id="PR01040">
    <property type="entry name" value="TRNASYNTHTYR"/>
</dbReference>
<evidence type="ECO:0000256" key="4">
    <source>
        <dbReference type="ARBA" id="ARBA00022741"/>
    </source>
</evidence>
<dbReference type="GO" id="GO:0005524">
    <property type="term" value="F:ATP binding"/>
    <property type="evidence" value="ECO:0007669"/>
    <property type="project" value="UniProtKB-UniRule"/>
</dbReference>
<evidence type="ECO:0000256" key="1">
    <source>
        <dbReference type="ARBA" id="ARBA00004496"/>
    </source>
</evidence>
<dbReference type="HAMAP" id="MF_02006">
    <property type="entry name" value="Tyr_tRNA_synth_type1"/>
    <property type="match status" value="1"/>
</dbReference>
<dbReference type="PROSITE" id="PS50889">
    <property type="entry name" value="S4"/>
    <property type="match status" value="1"/>
</dbReference>
<dbReference type="InterPro" id="IPR002942">
    <property type="entry name" value="S4_RNA-bd"/>
</dbReference>
<keyword evidence="7 11" id="KW-0648">Protein biosynthesis</keyword>
<keyword evidence="2 11" id="KW-0963">Cytoplasm</keyword>
<dbReference type="Gene3D" id="3.10.290.10">
    <property type="entry name" value="RNA-binding S4 domain"/>
    <property type="match status" value="1"/>
</dbReference>
<comment type="subunit">
    <text evidence="11">Homodimer.</text>
</comment>
<evidence type="ECO:0000256" key="7">
    <source>
        <dbReference type="ARBA" id="ARBA00022917"/>
    </source>
</evidence>
<reference evidence="14" key="1">
    <citation type="submission" date="2020-07" db="EMBL/GenBank/DDBJ databases">
        <title>Huge and variable diversity of episymbiotic CPR bacteria and DPANN archaea in groundwater ecosystems.</title>
        <authorList>
            <person name="He C.Y."/>
            <person name="Keren R."/>
            <person name="Whittaker M."/>
            <person name="Farag I.F."/>
            <person name="Doudna J."/>
            <person name="Cate J.H.D."/>
            <person name="Banfield J.F."/>
        </authorList>
    </citation>
    <scope>NUCLEOTIDE SEQUENCE</scope>
    <source>
        <strain evidence="14">NC_groundwater_763_Ag_S-0.2um_68_21</strain>
    </source>
</reference>
<organism evidence="14 15">
    <name type="scientific">Tectimicrobiota bacterium</name>
    <dbReference type="NCBI Taxonomy" id="2528274"/>
    <lineage>
        <taxon>Bacteria</taxon>
        <taxon>Pseudomonadati</taxon>
        <taxon>Nitrospinota/Tectimicrobiota group</taxon>
        <taxon>Candidatus Tectimicrobiota</taxon>
    </lineage>
</organism>
<evidence type="ECO:0000313" key="15">
    <source>
        <dbReference type="Proteomes" id="UP000782312"/>
    </source>
</evidence>
<dbReference type="Pfam" id="PF00579">
    <property type="entry name" value="tRNA-synt_1b"/>
    <property type="match status" value="1"/>
</dbReference>
<dbReference type="GO" id="GO:0003723">
    <property type="term" value="F:RNA binding"/>
    <property type="evidence" value="ECO:0007669"/>
    <property type="project" value="UniProtKB-KW"/>
</dbReference>
<feature type="binding site" evidence="11">
    <location>
        <position position="168"/>
    </location>
    <ligand>
        <name>L-tyrosine</name>
        <dbReference type="ChEBI" id="CHEBI:58315"/>
    </ligand>
</feature>
<feature type="short sequence motif" description="'KMSKS' region" evidence="11">
    <location>
        <begin position="228"/>
        <end position="232"/>
    </location>
</feature>
<dbReference type="Proteomes" id="UP000782312">
    <property type="component" value="Unassembled WGS sequence"/>
</dbReference>
<dbReference type="AlphaFoldDB" id="A0A932I3C8"/>
<evidence type="ECO:0000256" key="8">
    <source>
        <dbReference type="ARBA" id="ARBA00023146"/>
    </source>
</evidence>
<comment type="subcellular location">
    <subcellularLocation>
        <location evidence="1 11">Cytoplasm</location>
    </subcellularLocation>
</comment>
<dbReference type="SUPFAM" id="SSF55174">
    <property type="entry name" value="Alpha-L RNA-binding motif"/>
    <property type="match status" value="1"/>
</dbReference>
<dbReference type="EMBL" id="JACPUR010000030">
    <property type="protein sequence ID" value="MBI3128449.1"/>
    <property type="molecule type" value="Genomic_DNA"/>
</dbReference>
<proteinExistence type="inferred from homology"/>
<dbReference type="PANTHER" id="PTHR11766:SF0">
    <property type="entry name" value="TYROSINE--TRNA LIGASE, MITOCHONDRIAL"/>
    <property type="match status" value="1"/>
</dbReference>
<evidence type="ECO:0000256" key="2">
    <source>
        <dbReference type="ARBA" id="ARBA00022490"/>
    </source>
</evidence>
<dbReference type="InterPro" id="IPR024088">
    <property type="entry name" value="Tyr-tRNA-ligase_bac-type"/>
</dbReference>
<dbReference type="Gene3D" id="1.10.240.10">
    <property type="entry name" value="Tyrosyl-Transfer RNA Synthetase"/>
    <property type="match status" value="1"/>
</dbReference>
<dbReference type="InterPro" id="IPR002307">
    <property type="entry name" value="Tyr-tRNA-ligase"/>
</dbReference>
<dbReference type="Gene3D" id="3.40.50.620">
    <property type="entry name" value="HUPs"/>
    <property type="match status" value="1"/>
</dbReference>
<dbReference type="SMART" id="SM00363">
    <property type="entry name" value="S4"/>
    <property type="match status" value="1"/>
</dbReference>
<dbReference type="GO" id="GO:0006437">
    <property type="term" value="P:tyrosyl-tRNA aminoacylation"/>
    <property type="evidence" value="ECO:0007669"/>
    <property type="project" value="UniProtKB-UniRule"/>
</dbReference>
<feature type="binding site" evidence="11">
    <location>
        <position position="231"/>
    </location>
    <ligand>
        <name>ATP</name>
        <dbReference type="ChEBI" id="CHEBI:30616"/>
    </ligand>
</feature>
<dbReference type="GO" id="GO:0005829">
    <property type="term" value="C:cytosol"/>
    <property type="evidence" value="ECO:0007669"/>
    <property type="project" value="TreeGrafter"/>
</dbReference>
<dbReference type="InterPro" id="IPR054608">
    <property type="entry name" value="SYY-like_C"/>
</dbReference>
<comment type="similarity">
    <text evidence="10 11">Belongs to the class-I aminoacyl-tRNA synthetase family. TyrS type 1 subfamily.</text>
</comment>
<feature type="domain" description="RNA-binding S4" evidence="13">
    <location>
        <begin position="352"/>
        <end position="409"/>
    </location>
</feature>
<dbReference type="InterPro" id="IPR024107">
    <property type="entry name" value="Tyr-tRNA-ligase_bac_1"/>
</dbReference>
<evidence type="ECO:0000313" key="14">
    <source>
        <dbReference type="EMBL" id="MBI3128449.1"/>
    </source>
</evidence>
<evidence type="ECO:0000259" key="13">
    <source>
        <dbReference type="SMART" id="SM00363"/>
    </source>
</evidence>
<dbReference type="FunFam" id="1.10.240.10:FF:000001">
    <property type="entry name" value="Tyrosine--tRNA ligase"/>
    <property type="match status" value="1"/>
</dbReference>
<comment type="catalytic activity">
    <reaction evidence="9 11">
        <text>tRNA(Tyr) + L-tyrosine + ATP = L-tyrosyl-tRNA(Tyr) + AMP + diphosphate + H(+)</text>
        <dbReference type="Rhea" id="RHEA:10220"/>
        <dbReference type="Rhea" id="RHEA-COMP:9706"/>
        <dbReference type="Rhea" id="RHEA-COMP:9707"/>
        <dbReference type="ChEBI" id="CHEBI:15378"/>
        <dbReference type="ChEBI" id="CHEBI:30616"/>
        <dbReference type="ChEBI" id="CHEBI:33019"/>
        <dbReference type="ChEBI" id="CHEBI:58315"/>
        <dbReference type="ChEBI" id="CHEBI:78442"/>
        <dbReference type="ChEBI" id="CHEBI:78536"/>
        <dbReference type="ChEBI" id="CHEBI:456215"/>
        <dbReference type="EC" id="6.1.1.1"/>
    </reaction>
</comment>
<comment type="function">
    <text evidence="11">Catalyzes the attachment of tyrosine to tRNA(Tyr) in a two-step reaction: tyrosine is first activated by ATP to form Tyr-AMP and then transferred to the acceptor end of tRNA(Tyr).</text>
</comment>
<dbReference type="NCBIfam" id="TIGR00234">
    <property type="entry name" value="tyrS"/>
    <property type="match status" value="1"/>
</dbReference>
<feature type="short sequence motif" description="'HIGH' region" evidence="11">
    <location>
        <begin position="39"/>
        <end position="48"/>
    </location>
</feature>
<evidence type="ECO:0000256" key="3">
    <source>
        <dbReference type="ARBA" id="ARBA00022598"/>
    </source>
</evidence>
<dbReference type="GO" id="GO:0042803">
    <property type="term" value="F:protein homodimerization activity"/>
    <property type="evidence" value="ECO:0007669"/>
    <property type="project" value="UniProtKB-ARBA"/>
</dbReference>
<dbReference type="FunFam" id="3.40.50.620:FF:000008">
    <property type="entry name" value="Tyrosine--tRNA ligase"/>
    <property type="match status" value="1"/>
</dbReference>
<dbReference type="PANTHER" id="PTHR11766">
    <property type="entry name" value="TYROSYL-TRNA SYNTHETASE"/>
    <property type="match status" value="1"/>
</dbReference>